<dbReference type="Proteomes" id="UP001302367">
    <property type="component" value="Chromosome 6"/>
</dbReference>
<dbReference type="CDD" id="cd00067">
    <property type="entry name" value="GAL4"/>
    <property type="match status" value="1"/>
</dbReference>
<dbReference type="InterPro" id="IPR053187">
    <property type="entry name" value="Notoamide_regulator"/>
</dbReference>
<dbReference type="PROSITE" id="PS50048">
    <property type="entry name" value="ZN2_CY6_FUNGAL_2"/>
    <property type="match status" value="1"/>
</dbReference>
<dbReference type="Proteomes" id="UP000230605">
    <property type="component" value="Chromosome 6"/>
</dbReference>
<name>A0A2G5HQG1_CERBT</name>
<dbReference type="AlphaFoldDB" id="A0A2G5HQG1"/>
<dbReference type="OrthoDB" id="3946596at2759"/>
<dbReference type="InterPro" id="IPR001138">
    <property type="entry name" value="Zn2Cys6_DnaBD"/>
</dbReference>
<dbReference type="GO" id="GO:0008270">
    <property type="term" value="F:zinc ion binding"/>
    <property type="evidence" value="ECO:0007669"/>
    <property type="project" value="InterPro"/>
</dbReference>
<dbReference type="SMART" id="SM00066">
    <property type="entry name" value="GAL4"/>
    <property type="match status" value="1"/>
</dbReference>
<dbReference type="Gene3D" id="4.10.240.10">
    <property type="entry name" value="Zn(2)-C6 fungal-type DNA-binding domain"/>
    <property type="match status" value="1"/>
</dbReference>
<dbReference type="InterPro" id="IPR036864">
    <property type="entry name" value="Zn2-C6_fun-type_DNA-bd_sf"/>
</dbReference>
<dbReference type="EMBL" id="LKMD01000104">
    <property type="protein sequence ID" value="PIA94787.1"/>
    <property type="molecule type" value="Genomic_DNA"/>
</dbReference>
<dbReference type="GO" id="GO:0000981">
    <property type="term" value="F:DNA-binding transcription factor activity, RNA polymerase II-specific"/>
    <property type="evidence" value="ECO:0007669"/>
    <property type="project" value="InterPro"/>
</dbReference>
<evidence type="ECO:0000313" key="7">
    <source>
        <dbReference type="Proteomes" id="UP001302367"/>
    </source>
</evidence>
<dbReference type="SUPFAM" id="SSF57701">
    <property type="entry name" value="Zn2/Cys6 DNA-binding domain"/>
    <property type="match status" value="1"/>
</dbReference>
<sequence length="196" mass="21558">MSSTRGKLTADTVDGIGSASDSRPESDKTKRRATSSPSSERGRIKRAVEVACWPCRKRKAKCSGERPSCGPCTQRGVDCSYEYEEGLTKLGWLKMKLDEATAKSDNLEFLFDQLRTRSDEESSMILAIIRLGADLEKVVSQLKEAPQQVFSKDNALNIDHFMTDSGDADIKEEPAPTPHVSPEQSTMSGITRGRIA</sequence>
<evidence type="ECO:0000313" key="4">
    <source>
        <dbReference type="EMBL" id="PIA94787.1"/>
    </source>
</evidence>
<evidence type="ECO:0000259" key="3">
    <source>
        <dbReference type="PROSITE" id="PS50048"/>
    </source>
</evidence>
<feature type="region of interest" description="Disordered" evidence="2">
    <location>
        <begin position="1"/>
        <end position="43"/>
    </location>
</feature>
<keyword evidence="7" id="KW-1185">Reference proteome</keyword>
<evidence type="ECO:0000256" key="2">
    <source>
        <dbReference type="SAM" id="MobiDB-lite"/>
    </source>
</evidence>
<proteinExistence type="predicted"/>
<feature type="region of interest" description="Disordered" evidence="2">
    <location>
        <begin position="167"/>
        <end position="196"/>
    </location>
</feature>
<dbReference type="EMBL" id="CP134189">
    <property type="protein sequence ID" value="WPB05460.1"/>
    <property type="molecule type" value="Genomic_DNA"/>
</dbReference>
<accession>A0A2G5HQG1</accession>
<dbReference type="PANTHER" id="PTHR47256">
    <property type="entry name" value="ZN(II)2CYS6 TRANSCRIPTION FACTOR (EUROFUNG)-RELATED"/>
    <property type="match status" value="1"/>
</dbReference>
<reference evidence="4 6" key="1">
    <citation type="submission" date="2015-10" db="EMBL/GenBank/DDBJ databases">
        <title>The cercosporin biosynthetic gene cluster was horizontally transferred to several fungal lineages and shown to be expanded in Cercospora beticola based on microsynteny with recipient genomes.</title>
        <authorList>
            <person name="De Jonge R."/>
            <person name="Ebert M.K."/>
            <person name="Suttle J.C."/>
            <person name="Jurick Ii W.M."/>
            <person name="Secor G.A."/>
            <person name="Thomma B.P."/>
            <person name="Van De Peer Y."/>
            <person name="Bolton M.D."/>
        </authorList>
    </citation>
    <scope>NUCLEOTIDE SEQUENCE [LARGE SCALE GENOMIC DNA]</scope>
    <source>
        <strain evidence="4 6">09-40</strain>
    </source>
</reference>
<gene>
    <name evidence="4" type="ORF">CB0940_08869</name>
    <name evidence="5" type="ORF">RHO25_010112</name>
</gene>
<evidence type="ECO:0000313" key="6">
    <source>
        <dbReference type="Proteomes" id="UP000230605"/>
    </source>
</evidence>
<evidence type="ECO:0000256" key="1">
    <source>
        <dbReference type="ARBA" id="ARBA00023242"/>
    </source>
</evidence>
<protein>
    <recommendedName>
        <fullName evidence="3">Zn(2)-C6 fungal-type domain-containing protein</fullName>
    </recommendedName>
</protein>
<dbReference type="PANTHER" id="PTHR47256:SF1">
    <property type="entry name" value="ZN(II)2CYS6 TRANSCRIPTION FACTOR (EUROFUNG)"/>
    <property type="match status" value="1"/>
</dbReference>
<reference evidence="5 7" key="2">
    <citation type="submission" date="2023-09" db="EMBL/GenBank/DDBJ databases">
        <title>Complete-Gapless Cercospora beticola genome.</title>
        <authorList>
            <person name="Wyatt N.A."/>
            <person name="Spanner R.E."/>
            <person name="Bolton M.D."/>
        </authorList>
    </citation>
    <scope>NUCLEOTIDE SEQUENCE [LARGE SCALE GENOMIC DNA]</scope>
    <source>
        <strain evidence="5">Cb09-40</strain>
    </source>
</reference>
<organism evidence="4 6">
    <name type="scientific">Cercospora beticola</name>
    <name type="common">Sugarbeet leaf spot fungus</name>
    <dbReference type="NCBI Taxonomy" id="122368"/>
    <lineage>
        <taxon>Eukaryota</taxon>
        <taxon>Fungi</taxon>
        <taxon>Dikarya</taxon>
        <taxon>Ascomycota</taxon>
        <taxon>Pezizomycotina</taxon>
        <taxon>Dothideomycetes</taxon>
        <taxon>Dothideomycetidae</taxon>
        <taxon>Mycosphaerellales</taxon>
        <taxon>Mycosphaerellaceae</taxon>
        <taxon>Cercospora</taxon>
    </lineage>
</organism>
<dbReference type="PROSITE" id="PS00463">
    <property type="entry name" value="ZN2_CY6_FUNGAL_1"/>
    <property type="match status" value="1"/>
</dbReference>
<evidence type="ECO:0000313" key="5">
    <source>
        <dbReference type="EMBL" id="WPB05460.1"/>
    </source>
</evidence>
<feature type="domain" description="Zn(2)-C6 fungal-type" evidence="3">
    <location>
        <begin position="51"/>
        <end position="81"/>
    </location>
</feature>
<dbReference type="Pfam" id="PF00172">
    <property type="entry name" value="Zn_clus"/>
    <property type="match status" value="1"/>
</dbReference>
<keyword evidence="1" id="KW-0539">Nucleus</keyword>